<organism evidence="2 3">
    <name type="scientific">Halteria grandinella</name>
    <dbReference type="NCBI Taxonomy" id="5974"/>
    <lineage>
        <taxon>Eukaryota</taxon>
        <taxon>Sar</taxon>
        <taxon>Alveolata</taxon>
        <taxon>Ciliophora</taxon>
        <taxon>Intramacronucleata</taxon>
        <taxon>Spirotrichea</taxon>
        <taxon>Stichotrichia</taxon>
        <taxon>Sporadotrichida</taxon>
        <taxon>Halteriidae</taxon>
        <taxon>Halteria</taxon>
    </lineage>
</organism>
<keyword evidence="3" id="KW-1185">Reference proteome</keyword>
<feature type="transmembrane region" description="Helical" evidence="1">
    <location>
        <begin position="22"/>
        <end position="42"/>
    </location>
</feature>
<evidence type="ECO:0000313" key="3">
    <source>
        <dbReference type="Proteomes" id="UP000785679"/>
    </source>
</evidence>
<dbReference type="Proteomes" id="UP000785679">
    <property type="component" value="Unassembled WGS sequence"/>
</dbReference>
<keyword evidence="1" id="KW-0812">Transmembrane</keyword>
<dbReference type="AlphaFoldDB" id="A0A8J8SU22"/>
<sequence>MGLKRSGDCIILNWRFQLGSPGMAFSTTIGFPFSFHFCAMFLQGGSSWMLRSFDLEALFESKSRSLMILCISLEKSPEPEFLR</sequence>
<keyword evidence="1" id="KW-0472">Membrane</keyword>
<protein>
    <submittedName>
        <fullName evidence="2">Uncharacterized protein</fullName>
    </submittedName>
</protein>
<evidence type="ECO:0000313" key="2">
    <source>
        <dbReference type="EMBL" id="TNV70937.1"/>
    </source>
</evidence>
<dbReference type="EMBL" id="RRYP01031569">
    <property type="protein sequence ID" value="TNV70937.1"/>
    <property type="molecule type" value="Genomic_DNA"/>
</dbReference>
<proteinExistence type="predicted"/>
<name>A0A8J8SU22_HALGN</name>
<reference evidence="2" key="1">
    <citation type="submission" date="2019-06" db="EMBL/GenBank/DDBJ databases">
        <authorList>
            <person name="Zheng W."/>
        </authorList>
    </citation>
    <scope>NUCLEOTIDE SEQUENCE</scope>
    <source>
        <strain evidence="2">QDHG01</strain>
    </source>
</reference>
<keyword evidence="1" id="KW-1133">Transmembrane helix</keyword>
<gene>
    <name evidence="2" type="ORF">FGO68_gene16153</name>
</gene>
<accession>A0A8J8SU22</accession>
<evidence type="ECO:0000256" key="1">
    <source>
        <dbReference type="SAM" id="Phobius"/>
    </source>
</evidence>
<comment type="caution">
    <text evidence="2">The sequence shown here is derived from an EMBL/GenBank/DDBJ whole genome shotgun (WGS) entry which is preliminary data.</text>
</comment>